<name>A0ABP8TQ61_9ACTN</name>
<reference evidence="6" key="1">
    <citation type="journal article" date="2019" name="Int. J. Syst. Evol. Microbiol.">
        <title>The Global Catalogue of Microorganisms (GCM) 10K type strain sequencing project: providing services to taxonomists for standard genome sequencing and annotation.</title>
        <authorList>
            <consortium name="The Broad Institute Genomics Platform"/>
            <consortium name="The Broad Institute Genome Sequencing Center for Infectious Disease"/>
            <person name="Wu L."/>
            <person name="Ma J."/>
        </authorList>
    </citation>
    <scope>NUCLEOTIDE SEQUENCE [LARGE SCALE GENOMIC DNA]</scope>
    <source>
        <strain evidence="6">JCM 17938</strain>
    </source>
</reference>
<keyword evidence="1" id="KW-0949">S-adenosyl-L-methionine</keyword>
<accession>A0ABP8TQ61</accession>
<dbReference type="InterPro" id="IPR040372">
    <property type="entry name" value="YaeB-like"/>
</dbReference>
<dbReference type="PANTHER" id="PTHR12818:SF0">
    <property type="entry name" value="TRNA (ADENINE(37)-N6)-METHYLTRANSFERASE"/>
    <property type="match status" value="1"/>
</dbReference>
<dbReference type="PANTHER" id="PTHR12818">
    <property type="entry name" value="TRNA (ADENINE(37)-N6)-METHYLTRANSFERASE"/>
    <property type="match status" value="1"/>
</dbReference>
<dbReference type="Gene3D" id="2.40.30.70">
    <property type="entry name" value="YaeB-like"/>
    <property type="match status" value="1"/>
</dbReference>
<dbReference type="PROSITE" id="PS51668">
    <property type="entry name" value="TSAA_2"/>
    <property type="match status" value="1"/>
</dbReference>
<proteinExistence type="inferred from homology"/>
<protein>
    <submittedName>
        <fullName evidence="5">tRNA (N6-threonylcarbamoyladenosine(37)-N6)-methyltransferase TrmO</fullName>
    </submittedName>
</protein>
<comment type="caution">
    <text evidence="5">The sequence shown here is derived from an EMBL/GenBank/DDBJ whole genome shotgun (WGS) entry which is preliminary data.</text>
</comment>
<dbReference type="InterPro" id="IPR023370">
    <property type="entry name" value="TrmO-like_N"/>
</dbReference>
<dbReference type="NCBIfam" id="TIGR00104">
    <property type="entry name" value="tRNA_TsaA"/>
    <property type="match status" value="1"/>
</dbReference>
<organism evidence="5 6">
    <name type="scientific">Actinoallomurus liliacearum</name>
    <dbReference type="NCBI Taxonomy" id="1080073"/>
    <lineage>
        <taxon>Bacteria</taxon>
        <taxon>Bacillati</taxon>
        <taxon>Actinomycetota</taxon>
        <taxon>Actinomycetes</taxon>
        <taxon>Streptosporangiales</taxon>
        <taxon>Thermomonosporaceae</taxon>
        <taxon>Actinoallomurus</taxon>
    </lineage>
</organism>
<dbReference type="RefSeq" id="WP_345361944.1">
    <property type="nucleotide sequence ID" value="NZ_BAABHJ010000023.1"/>
</dbReference>
<dbReference type="EMBL" id="BAABHJ010000023">
    <property type="protein sequence ID" value="GAA4613843.1"/>
    <property type="molecule type" value="Genomic_DNA"/>
</dbReference>
<evidence type="ECO:0000256" key="3">
    <source>
        <dbReference type="SAM" id="MobiDB-lite"/>
    </source>
</evidence>
<dbReference type="CDD" id="cd09281">
    <property type="entry name" value="UPF0066"/>
    <property type="match status" value="1"/>
</dbReference>
<dbReference type="Pfam" id="PF01980">
    <property type="entry name" value="TrmO_N"/>
    <property type="match status" value="1"/>
</dbReference>
<evidence type="ECO:0000256" key="2">
    <source>
        <dbReference type="ARBA" id="ARBA00033753"/>
    </source>
</evidence>
<dbReference type="InterPro" id="IPR036414">
    <property type="entry name" value="YaeB_N_sf"/>
</dbReference>
<comment type="similarity">
    <text evidence="2">Belongs to the tRNA methyltransferase O family.</text>
</comment>
<feature type="region of interest" description="Disordered" evidence="3">
    <location>
        <begin position="1"/>
        <end position="31"/>
    </location>
</feature>
<feature type="domain" description="TsaA-like" evidence="4">
    <location>
        <begin position="8"/>
        <end position="139"/>
    </location>
</feature>
<sequence>MTDGSYEVHPIGRVESPLTDRAAAPRQGDEGAPDAWLVFREDVREGLRDLTEGAQVIVLTWFDRASRDALVVHPRGDLARPPQGVFSTRSPDRPNPIGLHRVTILRVDGLRVLVKDLEALDGTPIVDVKPVLDQDVAER</sequence>
<dbReference type="PROSITE" id="PS01318">
    <property type="entry name" value="TSAA_1"/>
    <property type="match status" value="1"/>
</dbReference>
<evidence type="ECO:0000256" key="1">
    <source>
        <dbReference type="ARBA" id="ARBA00022691"/>
    </source>
</evidence>
<gene>
    <name evidence="5" type="primary">tsaA</name>
    <name evidence="5" type="ORF">GCM10023195_60170</name>
</gene>
<evidence type="ECO:0000313" key="5">
    <source>
        <dbReference type="EMBL" id="GAA4613843.1"/>
    </source>
</evidence>
<dbReference type="InterPro" id="IPR023368">
    <property type="entry name" value="UPF0066_cons_site"/>
</dbReference>
<keyword evidence="6" id="KW-1185">Reference proteome</keyword>
<dbReference type="InterPro" id="IPR036413">
    <property type="entry name" value="YaeB-like_sf"/>
</dbReference>
<dbReference type="SUPFAM" id="SSF118196">
    <property type="entry name" value="YaeB-like"/>
    <property type="match status" value="1"/>
</dbReference>
<dbReference type="Proteomes" id="UP001500212">
    <property type="component" value="Unassembled WGS sequence"/>
</dbReference>
<evidence type="ECO:0000313" key="6">
    <source>
        <dbReference type="Proteomes" id="UP001500212"/>
    </source>
</evidence>
<evidence type="ECO:0000259" key="4">
    <source>
        <dbReference type="PROSITE" id="PS51668"/>
    </source>
</evidence>